<dbReference type="InterPro" id="IPR052749">
    <property type="entry name" value="Alpha-tectorin"/>
</dbReference>
<dbReference type="Proteomes" id="UP000472270">
    <property type="component" value="Unassembled WGS sequence"/>
</dbReference>
<sequence>MYECIPLKKCGCTYNGRYYLPEQTFWGDQKCTEKCVCNSQTGKVDCTVTKCKKSQVCETRNGVRDCYPTSYSTCQGAGDPHYRTFDGKTFDFQGTCTYYLSKLLNTAEPSLIPFEVLKGKLEIASYDPFKILNYT</sequence>
<dbReference type="PROSITE" id="PS51233">
    <property type="entry name" value="VWFD"/>
    <property type="match status" value="1"/>
</dbReference>
<dbReference type="Pfam" id="PF00094">
    <property type="entry name" value="VWD"/>
    <property type="match status" value="1"/>
</dbReference>
<evidence type="ECO:0000313" key="2">
    <source>
        <dbReference type="Ensembl" id="ENSSRHP00000066328.1"/>
    </source>
</evidence>
<dbReference type="PANTHER" id="PTHR46160">
    <property type="entry name" value="ALPHA-TECTORIN-RELATED"/>
    <property type="match status" value="1"/>
</dbReference>
<reference evidence="2" key="2">
    <citation type="submission" date="2025-09" db="UniProtKB">
        <authorList>
            <consortium name="Ensembl"/>
        </authorList>
    </citation>
    <scope>IDENTIFICATION</scope>
</reference>
<name>A0A673KP61_9TELE</name>
<dbReference type="AlphaFoldDB" id="A0A673KP61"/>
<keyword evidence="3" id="KW-1185">Reference proteome</keyword>
<feature type="domain" description="VWFD" evidence="1">
    <location>
        <begin position="72"/>
        <end position="135"/>
    </location>
</feature>
<accession>A0A673KP61</accession>
<proteinExistence type="predicted"/>
<reference evidence="2" key="1">
    <citation type="submission" date="2025-08" db="UniProtKB">
        <authorList>
            <consortium name="Ensembl"/>
        </authorList>
    </citation>
    <scope>IDENTIFICATION</scope>
</reference>
<evidence type="ECO:0000259" key="1">
    <source>
        <dbReference type="PROSITE" id="PS51233"/>
    </source>
</evidence>
<evidence type="ECO:0000313" key="3">
    <source>
        <dbReference type="Proteomes" id="UP000472270"/>
    </source>
</evidence>
<dbReference type="InterPro" id="IPR025615">
    <property type="entry name" value="TILa_dom"/>
</dbReference>
<dbReference type="InterPro" id="IPR001846">
    <property type="entry name" value="VWF_type-D"/>
</dbReference>
<organism evidence="2 3">
    <name type="scientific">Sinocyclocheilus rhinocerous</name>
    <dbReference type="NCBI Taxonomy" id="307959"/>
    <lineage>
        <taxon>Eukaryota</taxon>
        <taxon>Metazoa</taxon>
        <taxon>Chordata</taxon>
        <taxon>Craniata</taxon>
        <taxon>Vertebrata</taxon>
        <taxon>Euteleostomi</taxon>
        <taxon>Actinopterygii</taxon>
        <taxon>Neopterygii</taxon>
        <taxon>Teleostei</taxon>
        <taxon>Ostariophysi</taxon>
        <taxon>Cypriniformes</taxon>
        <taxon>Cyprinidae</taxon>
        <taxon>Cyprininae</taxon>
        <taxon>Sinocyclocheilus</taxon>
    </lineage>
</organism>
<protein>
    <recommendedName>
        <fullName evidence="1">VWFD domain-containing protein</fullName>
    </recommendedName>
</protein>
<dbReference type="PANTHER" id="PTHR46160:SF9">
    <property type="entry name" value="PROTEIN PRY2-RELATED"/>
    <property type="match status" value="1"/>
</dbReference>
<dbReference type="Pfam" id="PF12714">
    <property type="entry name" value="TILa"/>
    <property type="match status" value="1"/>
</dbReference>
<dbReference type="Ensembl" id="ENSSRHT00000068148.1">
    <property type="protein sequence ID" value="ENSSRHP00000066328.1"/>
    <property type="gene ID" value="ENSSRHG00000033016.1"/>
</dbReference>